<name>A0A6C0K6B7_9ZZZZ</name>
<dbReference type="PANTHER" id="PTHR39639:SF1">
    <property type="entry name" value="DUF262 DOMAIN-CONTAINING PROTEIN"/>
    <property type="match status" value="1"/>
</dbReference>
<reference evidence="2" key="1">
    <citation type="journal article" date="2020" name="Nature">
        <title>Giant virus diversity and host interactions through global metagenomics.</title>
        <authorList>
            <person name="Schulz F."/>
            <person name="Roux S."/>
            <person name="Paez-Espino D."/>
            <person name="Jungbluth S."/>
            <person name="Walsh D.A."/>
            <person name="Denef V.J."/>
            <person name="McMahon K.D."/>
            <person name="Konstantinidis K.T."/>
            <person name="Eloe-Fadrosh E.A."/>
            <person name="Kyrpides N.C."/>
            <person name="Woyke T."/>
        </authorList>
    </citation>
    <scope>NUCLEOTIDE SEQUENCE</scope>
    <source>
        <strain evidence="2">GVMAG-S-1101171-110</strain>
    </source>
</reference>
<evidence type="ECO:0000259" key="1">
    <source>
        <dbReference type="SMART" id="SM00507"/>
    </source>
</evidence>
<dbReference type="CDD" id="cd00085">
    <property type="entry name" value="HNHc"/>
    <property type="match status" value="1"/>
</dbReference>
<organism evidence="2">
    <name type="scientific">viral metagenome</name>
    <dbReference type="NCBI Taxonomy" id="1070528"/>
    <lineage>
        <taxon>unclassified sequences</taxon>
        <taxon>metagenomes</taxon>
        <taxon>organismal metagenomes</taxon>
    </lineage>
</organism>
<dbReference type="Pfam" id="PF03235">
    <property type="entry name" value="GmrSD_N"/>
    <property type="match status" value="1"/>
</dbReference>
<feature type="domain" description="HNH nuclease" evidence="1">
    <location>
        <begin position="393"/>
        <end position="451"/>
    </location>
</feature>
<accession>A0A6C0K6B7</accession>
<protein>
    <recommendedName>
        <fullName evidence="1">HNH nuclease domain-containing protein</fullName>
    </recommendedName>
</protein>
<dbReference type="InterPro" id="IPR003615">
    <property type="entry name" value="HNH_nuc"/>
</dbReference>
<dbReference type="PANTHER" id="PTHR39639">
    <property type="entry name" value="CHROMOSOME 16, WHOLE GENOME SHOTGUN SEQUENCE"/>
    <property type="match status" value="1"/>
</dbReference>
<dbReference type="InterPro" id="IPR004919">
    <property type="entry name" value="GmrSD_N"/>
</dbReference>
<dbReference type="InterPro" id="IPR029471">
    <property type="entry name" value="HNH_5"/>
</dbReference>
<dbReference type="AlphaFoldDB" id="A0A6C0K6B7"/>
<sequence length="470" mass="54596">MIRTFTPMMASLPVSQPMTIRHTLEILGDRVELRPIYQRDIRWTFQNMCDLIMAVMCSGFIPGILLYRLQTGDERSKESYEMECIDGQHRLFTLLHFFNSRLVELPDKKPFLIRLLYKDPAGNEINLFYKKSVSTEIWESENRDKRVDYMSTDEQRQFNNYKLDIREIECPLTLDQRRGLFISLQKGIPVRNSDLYKNMTSVPIVGFISDTLRLEEQMKALMLAHLCSKPKNYWLSWAVRCYLIQQAGNPDDQVMAFMKKDSEINQMIKNNHFLLQSTPSTEVAFKSSIARFFSFLSNLEPGVKLTPCQFFATFTHLLDAEHSREKILSSHMRGLSTPPTGCGDLYKKHFLAWENRGVDDDIRRDFFERTLDEFERITVEAPPKETRKNIPKKVREAVWAKEFGEATIGFCVCCKEEISSDNWEAAHIVAHACGGKDNSTNIRPTCRTCNRSMGTENLWAFKARCYPDDS</sequence>
<dbReference type="EMBL" id="MN740799">
    <property type="protein sequence ID" value="QHU12340.1"/>
    <property type="molecule type" value="Genomic_DNA"/>
</dbReference>
<dbReference type="Pfam" id="PF14279">
    <property type="entry name" value="HNH_5"/>
    <property type="match status" value="1"/>
</dbReference>
<dbReference type="Gene3D" id="1.10.30.50">
    <property type="match status" value="1"/>
</dbReference>
<evidence type="ECO:0000313" key="2">
    <source>
        <dbReference type="EMBL" id="QHU12340.1"/>
    </source>
</evidence>
<proteinExistence type="predicted"/>
<dbReference type="SMART" id="SM00507">
    <property type="entry name" value="HNHc"/>
    <property type="match status" value="1"/>
</dbReference>